<dbReference type="Proteomes" id="UP000092460">
    <property type="component" value="Unassembled WGS sequence"/>
</dbReference>
<reference evidence="1" key="2">
    <citation type="submission" date="2020-05" db="UniProtKB">
        <authorList>
            <consortium name="EnsemblMetazoa"/>
        </authorList>
    </citation>
    <scope>IDENTIFICATION</scope>
    <source>
        <strain evidence="1">IAEA</strain>
    </source>
</reference>
<evidence type="ECO:0000313" key="2">
    <source>
        <dbReference type="Proteomes" id="UP000092460"/>
    </source>
</evidence>
<organism evidence="1 2">
    <name type="scientific">Glossina palpalis gambiensis</name>
    <dbReference type="NCBI Taxonomy" id="67801"/>
    <lineage>
        <taxon>Eukaryota</taxon>
        <taxon>Metazoa</taxon>
        <taxon>Ecdysozoa</taxon>
        <taxon>Arthropoda</taxon>
        <taxon>Hexapoda</taxon>
        <taxon>Insecta</taxon>
        <taxon>Pterygota</taxon>
        <taxon>Neoptera</taxon>
        <taxon>Endopterygota</taxon>
        <taxon>Diptera</taxon>
        <taxon>Brachycera</taxon>
        <taxon>Muscomorpha</taxon>
        <taxon>Hippoboscoidea</taxon>
        <taxon>Glossinidae</taxon>
        <taxon>Glossina</taxon>
    </lineage>
</organism>
<keyword evidence="2" id="KW-1185">Reference proteome</keyword>
<reference evidence="2" key="1">
    <citation type="submission" date="2015-01" db="EMBL/GenBank/DDBJ databases">
        <authorList>
            <person name="Aksoy S."/>
            <person name="Warren W."/>
            <person name="Wilson R.K."/>
        </authorList>
    </citation>
    <scope>NUCLEOTIDE SEQUENCE [LARGE SCALE GENOMIC DNA]</scope>
    <source>
        <strain evidence="2">IAEA</strain>
    </source>
</reference>
<sequence length="129" mass="14447">MSSNVKYAQIVAWTGFKDDYYIDEKSVMKSNSLGDVLRRSTVSILTALFEDFGESEKTMSQSCFVVISLALSNDEHFMGGSIVLLEMVCSVRGLGLAELMATIFRHLFLQAMHVIFVSARVVFEHILII</sequence>
<name>A0A1B0C6J0_9MUSC</name>
<dbReference type="AlphaFoldDB" id="A0A1B0C6J0"/>
<dbReference type="EnsemblMetazoa" id="GPPI050493-RA">
    <property type="protein sequence ID" value="GPPI050493-PA"/>
    <property type="gene ID" value="GPPI050493"/>
</dbReference>
<dbReference type="VEuPathDB" id="VectorBase:GPPI050493"/>
<protein>
    <submittedName>
        <fullName evidence="1">Uncharacterized protein</fullName>
    </submittedName>
</protein>
<proteinExistence type="predicted"/>
<evidence type="ECO:0000313" key="1">
    <source>
        <dbReference type="EnsemblMetazoa" id="GPPI050493-PA"/>
    </source>
</evidence>
<accession>A0A1B0C6J0</accession>
<dbReference type="EMBL" id="JXJN01026687">
    <property type="status" value="NOT_ANNOTATED_CDS"/>
    <property type="molecule type" value="Genomic_DNA"/>
</dbReference>